<dbReference type="EMBL" id="JAAXPR010000004">
    <property type="protein sequence ID" value="NKZ19950.1"/>
    <property type="molecule type" value="Genomic_DNA"/>
</dbReference>
<evidence type="ECO:0000313" key="7">
    <source>
        <dbReference type="EMBL" id="NKZ19950.1"/>
    </source>
</evidence>
<comment type="subcellular location">
    <subcellularLocation>
        <location evidence="1">Secreted</location>
    </subcellularLocation>
</comment>
<dbReference type="AlphaFoldDB" id="A0A7X6MX16"/>
<sequence length="629" mass="68923">MNKKKAGVVGLLVSSVILGAFHANINANAENTQVVVSENESADATAVVKQVALFFDGNRNGVQEIGEPAAIELPFLLFDANNQLIVQGKTDESGRILVNDLPSGAYQIHLSRPAGYIPLEGVFPWKTLENGQIAIDFVIKDEQASVPIAFAPASGSVVATYVDRKGNQLSPDEVLLATQPIDTAYNVSAQRRLEIKANDKVYRLVGLANKTPDGQLERTSEGHVVTSTDFTLEDGIVSGETRLTYVYDEDLVEKAKDKLGENKDGSSQSDKKDSDKKSDKDKSKDKSEEDKDKAETPRAATISDGTRLLVAQNPYVEHWSRDTAYEHDMFKQRYGITAEQLDGFIALLSSETESTRVTGEKLLNWQQISGIDARVLMAYAMQDSSLGFVESGSSEQPKLWKHGSDKPDATDEEHVVALAAFLRQEKNQSVKKQDEKYKANQENTLDSKKSGQLYFDDESAKVRVAFMEDIDRWIDEHGGTPSAPEIPASATVAGTSYTTIPEKYTLSKKIDTRNYLTQSYPWGQCTWYVYNRAAELGIEFDPYMGDGGQWQSKPGYEITNQPAVGHAISFSPGQAGASLTHGHVAIVEAIGEDGSILISESNAEGLGVISYRMFSAEEASQLTYVIGKR</sequence>
<dbReference type="InterPro" id="IPR038765">
    <property type="entry name" value="Papain-like_cys_pep_sf"/>
</dbReference>
<dbReference type="Pfam" id="PF05257">
    <property type="entry name" value="CHAP"/>
    <property type="match status" value="1"/>
</dbReference>
<dbReference type="GO" id="GO:0005576">
    <property type="term" value="C:extracellular region"/>
    <property type="evidence" value="ECO:0007669"/>
    <property type="project" value="UniProtKB-SubCell"/>
</dbReference>
<dbReference type="Gene3D" id="3.10.20.320">
    <property type="entry name" value="Putative peptidoglycan bound protein (lpxtg motif)"/>
    <property type="match status" value="1"/>
</dbReference>
<dbReference type="RefSeq" id="WP_168548704.1">
    <property type="nucleotide sequence ID" value="NZ_JAAXPR010000004.1"/>
</dbReference>
<evidence type="ECO:0000256" key="5">
    <source>
        <dbReference type="SAM" id="SignalP"/>
    </source>
</evidence>
<dbReference type="Gene3D" id="2.60.40.10">
    <property type="entry name" value="Immunoglobulins"/>
    <property type="match status" value="1"/>
</dbReference>
<organism evidence="7 8">
    <name type="scientific">Streptococcus ovuberis</name>
    <dbReference type="NCBI Taxonomy" id="1936207"/>
    <lineage>
        <taxon>Bacteria</taxon>
        <taxon>Bacillati</taxon>
        <taxon>Bacillota</taxon>
        <taxon>Bacilli</taxon>
        <taxon>Lactobacillales</taxon>
        <taxon>Streptococcaceae</taxon>
        <taxon>Streptococcus</taxon>
    </lineage>
</organism>
<dbReference type="Gene3D" id="3.90.1720.10">
    <property type="entry name" value="endopeptidase domain like (from Nostoc punctiforme)"/>
    <property type="match status" value="1"/>
</dbReference>
<feature type="signal peptide" evidence="5">
    <location>
        <begin position="1"/>
        <end position="29"/>
    </location>
</feature>
<comment type="caution">
    <text evidence="7">The sequence shown here is derived from an EMBL/GenBank/DDBJ whole genome shotgun (WGS) entry which is preliminary data.</text>
</comment>
<dbReference type="SUPFAM" id="SSF117074">
    <property type="entry name" value="Hypothetical protein PA1324"/>
    <property type="match status" value="1"/>
</dbReference>
<dbReference type="SUPFAM" id="SSF54001">
    <property type="entry name" value="Cysteine proteinases"/>
    <property type="match status" value="1"/>
</dbReference>
<feature type="region of interest" description="Disordered" evidence="4">
    <location>
        <begin position="257"/>
        <end position="303"/>
    </location>
</feature>
<dbReference type="InterPro" id="IPR013783">
    <property type="entry name" value="Ig-like_fold"/>
</dbReference>
<evidence type="ECO:0000256" key="2">
    <source>
        <dbReference type="ARBA" id="ARBA00022525"/>
    </source>
</evidence>
<keyword evidence="8" id="KW-1185">Reference proteome</keyword>
<evidence type="ECO:0000313" key="8">
    <source>
        <dbReference type="Proteomes" id="UP000522720"/>
    </source>
</evidence>
<evidence type="ECO:0000259" key="6">
    <source>
        <dbReference type="PROSITE" id="PS50911"/>
    </source>
</evidence>
<accession>A0A7X6MX16</accession>
<dbReference type="InterPro" id="IPR033764">
    <property type="entry name" value="Sdr_B"/>
</dbReference>
<feature type="chain" id="PRO_5030634947" evidence="5">
    <location>
        <begin position="30"/>
        <end position="629"/>
    </location>
</feature>
<reference evidence="7 8" key="1">
    <citation type="submission" date="2020-04" db="EMBL/GenBank/DDBJ databases">
        <title>MicrobeNet Type strains.</title>
        <authorList>
            <person name="Nicholson A.C."/>
        </authorList>
    </citation>
    <scope>NUCLEOTIDE SEQUENCE [LARGE SCALE GENOMIC DNA]</scope>
    <source>
        <strain evidence="7 8">CCUG 69612</strain>
    </source>
</reference>
<evidence type="ECO:0000256" key="3">
    <source>
        <dbReference type="ARBA" id="ARBA00022729"/>
    </source>
</evidence>
<proteinExistence type="predicted"/>
<dbReference type="InterPro" id="IPR007921">
    <property type="entry name" value="CHAP_dom"/>
</dbReference>
<evidence type="ECO:0000256" key="1">
    <source>
        <dbReference type="ARBA" id="ARBA00004613"/>
    </source>
</evidence>
<name>A0A7X6MX16_9STRE</name>
<feature type="domain" description="Peptidase C51" evidence="6">
    <location>
        <begin position="500"/>
        <end position="626"/>
    </location>
</feature>
<evidence type="ECO:0000256" key="4">
    <source>
        <dbReference type="SAM" id="MobiDB-lite"/>
    </source>
</evidence>
<feature type="compositionally biased region" description="Basic and acidic residues" evidence="4">
    <location>
        <begin position="257"/>
        <end position="296"/>
    </location>
</feature>
<keyword evidence="3 5" id="KW-0732">Signal</keyword>
<dbReference type="PROSITE" id="PS50911">
    <property type="entry name" value="CHAP"/>
    <property type="match status" value="1"/>
</dbReference>
<gene>
    <name evidence="7" type="ORF">HF992_03660</name>
</gene>
<keyword evidence="2" id="KW-0964">Secreted</keyword>
<protein>
    <submittedName>
        <fullName evidence="7">CHAP domain-containing protein</fullName>
    </submittedName>
</protein>
<dbReference type="Pfam" id="PF17210">
    <property type="entry name" value="SdrD_B"/>
    <property type="match status" value="1"/>
</dbReference>
<dbReference type="Proteomes" id="UP000522720">
    <property type="component" value="Unassembled WGS sequence"/>
</dbReference>